<proteinExistence type="predicted"/>
<reference evidence="1 2" key="1">
    <citation type="submission" date="2021-08" db="EMBL/GenBank/DDBJ databases">
        <title>The genome sequence of Chitinophaga sp. B61.</title>
        <authorList>
            <person name="Zhang X."/>
        </authorList>
    </citation>
    <scope>NUCLEOTIDE SEQUENCE [LARGE SCALE GENOMIC DNA]</scope>
    <source>
        <strain evidence="1 2">B61</strain>
    </source>
</reference>
<dbReference type="RefSeq" id="WP_220249525.1">
    <property type="nucleotide sequence ID" value="NZ_JAICCF010000001.1"/>
</dbReference>
<comment type="caution">
    <text evidence="1">The sequence shown here is derived from an EMBL/GenBank/DDBJ whole genome shotgun (WGS) entry which is preliminary data.</text>
</comment>
<sequence>MKTTTLYRPTGLKELELIAATDFKHFPPRLSWQPIFYPVLNQQYAEQIALEWNTQDEGSGYCGIVTMFEVDSTFLERYEVQNVGDGSHNELWVPAEELELFNQHISGDIIVVKAFIGEQFVAPADERLAAMIVSRSI</sequence>
<evidence type="ECO:0000313" key="1">
    <source>
        <dbReference type="EMBL" id="MBW8684347.1"/>
    </source>
</evidence>
<dbReference type="Proteomes" id="UP000812961">
    <property type="component" value="Unassembled WGS sequence"/>
</dbReference>
<gene>
    <name evidence="1" type="ORF">K1Y79_08380</name>
</gene>
<accession>A0ABS7GCD3</accession>
<keyword evidence="2" id="KW-1185">Reference proteome</keyword>
<dbReference type="EMBL" id="JAICCF010000001">
    <property type="protein sequence ID" value="MBW8684347.1"/>
    <property type="molecule type" value="Genomic_DNA"/>
</dbReference>
<protein>
    <submittedName>
        <fullName evidence="1">ADP-ribosylation/crystallin J1</fullName>
    </submittedName>
</protein>
<name>A0ABS7GCD3_9BACT</name>
<evidence type="ECO:0000313" key="2">
    <source>
        <dbReference type="Proteomes" id="UP000812961"/>
    </source>
</evidence>
<organism evidence="1 2">
    <name type="scientific">Chitinophaga rhizophila</name>
    <dbReference type="NCBI Taxonomy" id="2866212"/>
    <lineage>
        <taxon>Bacteria</taxon>
        <taxon>Pseudomonadati</taxon>
        <taxon>Bacteroidota</taxon>
        <taxon>Chitinophagia</taxon>
        <taxon>Chitinophagales</taxon>
        <taxon>Chitinophagaceae</taxon>
        <taxon>Chitinophaga</taxon>
    </lineage>
</organism>